<dbReference type="PANTHER" id="PTHR34819:SF3">
    <property type="entry name" value="CELL SURFACE PROTEIN"/>
    <property type="match status" value="1"/>
</dbReference>
<dbReference type="AlphaFoldDB" id="A0A2M7IHR8"/>
<comment type="caution">
    <text evidence="3">The sequence shown here is derived from an EMBL/GenBank/DDBJ whole genome shotgun (WGS) entry which is preliminary data.</text>
</comment>
<dbReference type="InterPro" id="IPR051172">
    <property type="entry name" value="Chlamydia_OmcB"/>
</dbReference>
<sequence length="683" mass="73031">MNIVQQNKKYSLKKAMKMGSGFLILFSLIQMSFVPLVQAANPRFNIFTPYVHTQTNNQDYFLLDVKNDTKGTGFNFPVSADSGDILTFSVYYHNGVNNTVANNTMLKVALPSGTASTQTLTASLWADNAENATAANPLSQSVTVNLSQSAALQLISGSVKWFPNQTSPLTNNPAPFLFGQSGSELFGSGLNIGNIEGCWEFSGFVNFQVRVGSGQGTGDLSISKTVRNITTGQGGYSDSVSASQNNNLEFQIQIQNTGNMTLNNVFVRDVLPSVLSYSGGTTRVNGNFTGDGITSGGINIGSLSVGSIATIIFQATVNTNSTLTVTNTAYARADQVPEENDSATIFTSQGQTGNLNIAKYVRNISTQYQTGLLVGSVSANQGDRVRFSVQISSPNGQVNNVRSWDVLPSGLNFISGSVQLDGSSASDSFVSGGINLGTMFANQTRTIVFDITVGSFIGSQTFTNFAYVTGDNVSQQQASAQVILSQQIPIPAPLKKAVANQTASNGTDTDNEALPGDTLQYAISYTNTTGQTLNNVQITDVLPSYTVFQDVANNGFYNSSQNQITWNIGIIGINSVISVSYRVKVQTVPYTGFIIGNTALLKAQGISDIISNETRTTVILPTVKGTTIRAVTGANSLVENIVYSLLISIGFSALLYFGLKYSDVLRLLKLRYVILKIKARETF</sequence>
<dbReference type="EMBL" id="PFGY01000087">
    <property type="protein sequence ID" value="PIW76070.1"/>
    <property type="molecule type" value="Genomic_DNA"/>
</dbReference>
<dbReference type="NCBIfam" id="TIGR01451">
    <property type="entry name" value="B_ant_repeat"/>
    <property type="match status" value="3"/>
</dbReference>
<reference evidence="4" key="1">
    <citation type="submission" date="2017-09" db="EMBL/GenBank/DDBJ databases">
        <title>Depth-based differentiation of microbial function through sediment-hosted aquifers and enrichment of novel symbionts in the deep terrestrial subsurface.</title>
        <authorList>
            <person name="Probst A.J."/>
            <person name="Ladd B."/>
            <person name="Jarett J.K."/>
            <person name="Geller-Mcgrath D.E."/>
            <person name="Sieber C.M.K."/>
            <person name="Emerson J.B."/>
            <person name="Anantharaman K."/>
            <person name="Thomas B.C."/>
            <person name="Malmstrom R."/>
            <person name="Stieglmeier M."/>
            <person name="Klingl A."/>
            <person name="Woyke T."/>
            <person name="Ryan C.M."/>
            <person name="Banfield J.F."/>
        </authorList>
    </citation>
    <scope>NUCLEOTIDE SEQUENCE [LARGE SCALE GENOMIC DNA]</scope>
</reference>
<evidence type="ECO:0000313" key="4">
    <source>
        <dbReference type="Proteomes" id="UP000229561"/>
    </source>
</evidence>
<feature type="domain" description="DUF11" evidence="2">
    <location>
        <begin position="376"/>
        <end position="472"/>
    </location>
</feature>
<name>A0A2M7IHR8_9BACT</name>
<protein>
    <recommendedName>
        <fullName evidence="2">DUF11 domain-containing protein</fullName>
    </recommendedName>
</protein>
<accession>A0A2M7IHR8</accession>
<keyword evidence="1" id="KW-0472">Membrane</keyword>
<dbReference type="InterPro" id="IPR047589">
    <property type="entry name" value="DUF11_rpt"/>
</dbReference>
<keyword evidence="1" id="KW-0812">Transmembrane</keyword>
<proteinExistence type="predicted"/>
<feature type="domain" description="DUF11" evidence="2">
    <location>
        <begin position="510"/>
        <end position="607"/>
    </location>
</feature>
<feature type="transmembrane region" description="Helical" evidence="1">
    <location>
        <begin position="641"/>
        <end position="659"/>
    </location>
</feature>
<dbReference type="PANTHER" id="PTHR34819">
    <property type="entry name" value="LARGE CYSTEINE-RICH PERIPLASMIC PROTEIN OMCB"/>
    <property type="match status" value="1"/>
</dbReference>
<organism evidence="3 4">
    <name type="scientific">Candidatus Portnoybacteria bacterium CG_4_8_14_3_um_filter_40_10</name>
    <dbReference type="NCBI Taxonomy" id="1974801"/>
    <lineage>
        <taxon>Bacteria</taxon>
        <taxon>Candidatus Portnoyibacteriota</taxon>
    </lineage>
</organism>
<feature type="domain" description="DUF11" evidence="2">
    <location>
        <begin position="238"/>
        <end position="342"/>
    </location>
</feature>
<dbReference type="Gene3D" id="2.60.40.1170">
    <property type="entry name" value="Mu homology domain, subdomain B"/>
    <property type="match status" value="1"/>
</dbReference>
<dbReference type="Pfam" id="PF01345">
    <property type="entry name" value="DUF11"/>
    <property type="match status" value="3"/>
</dbReference>
<evidence type="ECO:0000259" key="2">
    <source>
        <dbReference type="Pfam" id="PF01345"/>
    </source>
</evidence>
<keyword evidence="1" id="KW-1133">Transmembrane helix</keyword>
<evidence type="ECO:0000256" key="1">
    <source>
        <dbReference type="SAM" id="Phobius"/>
    </source>
</evidence>
<gene>
    <name evidence="3" type="ORF">CO001_03285</name>
</gene>
<dbReference type="Proteomes" id="UP000229561">
    <property type="component" value="Unassembled WGS sequence"/>
</dbReference>
<evidence type="ECO:0000313" key="3">
    <source>
        <dbReference type="EMBL" id="PIW76070.1"/>
    </source>
</evidence>
<dbReference type="InterPro" id="IPR001434">
    <property type="entry name" value="OmcB-like_DUF11"/>
</dbReference>